<proteinExistence type="inferred from homology"/>
<protein>
    <recommendedName>
        <fullName evidence="5">FAD/NAD(P)-binding domain-containing protein</fullName>
    </recommendedName>
</protein>
<gene>
    <name evidence="6" type="ORF">WHR41_03979</name>
</gene>
<keyword evidence="7" id="KW-1185">Reference proteome</keyword>
<accession>A0AB34KU60</accession>
<dbReference type="GO" id="GO:0050660">
    <property type="term" value="F:flavin adenine dinucleotide binding"/>
    <property type="evidence" value="ECO:0007669"/>
    <property type="project" value="TreeGrafter"/>
</dbReference>
<evidence type="ECO:0000313" key="7">
    <source>
        <dbReference type="Proteomes" id="UP000803884"/>
    </source>
</evidence>
<evidence type="ECO:0000256" key="4">
    <source>
        <dbReference type="ARBA" id="ARBA00023002"/>
    </source>
</evidence>
<name>A0AB34KU60_9PEZI</name>
<dbReference type="PANTHER" id="PTHR43735:SF3">
    <property type="entry name" value="FERROPTOSIS SUPPRESSOR PROTEIN 1"/>
    <property type="match status" value="1"/>
</dbReference>
<sequence length="396" mass="41804">MSETRNIVIVGANFAGLSAAHYIAKHTLPKLAGSKDAKYVLHIVSESTHFWWHIGAPRAIVSVKEAPHEKYFLPVMDGFKQYPQLKDSITFHHGSATGIDTESRTITYKPSGSEASESLPYYALVIATGIRSPTAATTLHGDHTISMKALEEMNSRLASATEIVVGGGGPIAVETAGEIGSHLKGKARITLVAGGDKLLPVLRPALAQKAQSQLEKLGVTVLYKTKVTGTTETADGKTEVHLSNGKSMTADAYVPAVGVTPNTSFVPDALKKASGHVDANPLTLRVDAAGPRVYALGDVAGADKGGVLNLYNAVPVFGANFSHDVLKDAGVTSVPAERQYKRNDAETQVVPVGPKGGVGAFNGWKTPGFMVSMIKGKDYMAGQIPTIYEGKKFAKA</sequence>
<dbReference type="SUPFAM" id="SSF51905">
    <property type="entry name" value="FAD/NAD(P)-binding domain"/>
    <property type="match status" value="1"/>
</dbReference>
<organism evidence="6 7">
    <name type="scientific">Cladosporium halotolerans</name>
    <dbReference type="NCBI Taxonomy" id="1052096"/>
    <lineage>
        <taxon>Eukaryota</taxon>
        <taxon>Fungi</taxon>
        <taxon>Dikarya</taxon>
        <taxon>Ascomycota</taxon>
        <taxon>Pezizomycotina</taxon>
        <taxon>Dothideomycetes</taxon>
        <taxon>Dothideomycetidae</taxon>
        <taxon>Cladosporiales</taxon>
        <taxon>Cladosporiaceae</taxon>
        <taxon>Cladosporium</taxon>
    </lineage>
</organism>
<comment type="similarity">
    <text evidence="1">Belongs to the FAD-dependent oxidoreductase family.</text>
</comment>
<evidence type="ECO:0000259" key="5">
    <source>
        <dbReference type="Pfam" id="PF07992"/>
    </source>
</evidence>
<dbReference type="Proteomes" id="UP000803884">
    <property type="component" value="Unassembled WGS sequence"/>
</dbReference>
<dbReference type="EMBL" id="JAAQHG020000012">
    <property type="protein sequence ID" value="KAL1586878.1"/>
    <property type="molecule type" value="Genomic_DNA"/>
</dbReference>
<dbReference type="AlphaFoldDB" id="A0AB34KU60"/>
<feature type="domain" description="FAD/NAD(P)-binding" evidence="5">
    <location>
        <begin position="6"/>
        <end position="313"/>
    </location>
</feature>
<dbReference type="Pfam" id="PF07992">
    <property type="entry name" value="Pyr_redox_2"/>
    <property type="match status" value="1"/>
</dbReference>
<dbReference type="Gene3D" id="3.50.50.100">
    <property type="match status" value="1"/>
</dbReference>
<dbReference type="InterPro" id="IPR036188">
    <property type="entry name" value="FAD/NAD-bd_sf"/>
</dbReference>
<dbReference type="PANTHER" id="PTHR43735">
    <property type="entry name" value="APOPTOSIS-INDUCING FACTOR 1"/>
    <property type="match status" value="1"/>
</dbReference>
<evidence type="ECO:0000256" key="3">
    <source>
        <dbReference type="ARBA" id="ARBA00022827"/>
    </source>
</evidence>
<keyword evidence="3" id="KW-0274">FAD</keyword>
<dbReference type="PRINTS" id="PR00368">
    <property type="entry name" value="FADPNR"/>
</dbReference>
<evidence type="ECO:0000256" key="2">
    <source>
        <dbReference type="ARBA" id="ARBA00022630"/>
    </source>
</evidence>
<comment type="caution">
    <text evidence="6">The sequence shown here is derived from an EMBL/GenBank/DDBJ whole genome shotgun (WGS) entry which is preliminary data.</text>
</comment>
<keyword evidence="4" id="KW-0560">Oxidoreductase</keyword>
<dbReference type="RefSeq" id="XP_069229983.1">
    <property type="nucleotide sequence ID" value="XM_069372585.1"/>
</dbReference>
<dbReference type="GO" id="GO:0004174">
    <property type="term" value="F:electron-transferring-flavoprotein dehydrogenase activity"/>
    <property type="evidence" value="ECO:0007669"/>
    <property type="project" value="TreeGrafter"/>
</dbReference>
<keyword evidence="2" id="KW-0285">Flavoprotein</keyword>
<dbReference type="PRINTS" id="PR00411">
    <property type="entry name" value="PNDRDTASEI"/>
</dbReference>
<dbReference type="GO" id="GO:0005737">
    <property type="term" value="C:cytoplasm"/>
    <property type="evidence" value="ECO:0007669"/>
    <property type="project" value="TreeGrafter"/>
</dbReference>
<evidence type="ECO:0000256" key="1">
    <source>
        <dbReference type="ARBA" id="ARBA00006442"/>
    </source>
</evidence>
<reference evidence="6 7" key="1">
    <citation type="journal article" date="2020" name="Microbiol. Resour. Announc.">
        <title>Draft Genome Sequence of a Cladosporium Species Isolated from the Mesophotic Ascidian Didemnum maculosum.</title>
        <authorList>
            <person name="Gioti A."/>
            <person name="Siaperas R."/>
            <person name="Nikolaivits E."/>
            <person name="Le Goff G."/>
            <person name="Ouazzani J."/>
            <person name="Kotoulas G."/>
            <person name="Topakas E."/>
        </authorList>
    </citation>
    <scope>NUCLEOTIDE SEQUENCE [LARGE SCALE GENOMIC DNA]</scope>
    <source>
        <strain evidence="6 7">TM138-S3</strain>
    </source>
</reference>
<dbReference type="InterPro" id="IPR023753">
    <property type="entry name" value="FAD/NAD-binding_dom"/>
</dbReference>
<dbReference type="GeneID" id="96005423"/>
<evidence type="ECO:0000313" key="6">
    <source>
        <dbReference type="EMBL" id="KAL1586878.1"/>
    </source>
</evidence>